<proteinExistence type="predicted"/>
<sequence length="578" mass="65197">MIKWLKHLSIKRKIMLLALFSAFLPLIVIGPFTFLYFSKIVENQATAAAGNLLNTADRNLNTFAGDIEDISNLIFLSNDIEGYLTYRKKDARLYQLETSSMDTLSSITVVNKPYINAIFIGNGMHSFVKVNRGERLLPENAYELIRRSSLYPRLLNSRWEGEWFYGDDTSLTPGSEYPLLYGRMIRSLGTSEQIGMLLISMDDSVFRTMFGSMPGSMMVMDSRTKEPIYSQGPDAVLQDAGVANTAGLSGQEGYKVKEIGGVTYMLNYHTNAKTGWTMVSILPYEELIREVNNVRLITISLLAFSLLLSVLIAVLITKRITNQLEMLRHATKKMEKREPLHEHAFDRNDEIGRIGGRFVELYNRNQELTAELYRAEVKEKEAELRALQSHINPHFLYNTLNSIYWMAEKSKAGKIAKMAISLSKIFKLTLNNGEPITTVQKELEQVESYLLIQNIRFDGRISYSIQVEEELLQEEIIKLLLQPIVENAVYHGFEPETGEGKIEITGKREGEGFLFTVKDDGKGFVPGEASGGYALKNIHERLTLHYGEAYGLTIHSEPGRGTTVTLKAGIRPANEKGA</sequence>
<evidence type="ECO:0000259" key="3">
    <source>
        <dbReference type="SMART" id="SM00387"/>
    </source>
</evidence>
<dbReference type="SMART" id="SM00387">
    <property type="entry name" value="HATPase_c"/>
    <property type="match status" value="1"/>
</dbReference>
<dbReference type="InterPro" id="IPR036890">
    <property type="entry name" value="HATPase_C_sf"/>
</dbReference>
<gene>
    <name evidence="4" type="ORF">GKZ89_16370</name>
</gene>
<protein>
    <submittedName>
        <fullName evidence="4">HAMP domain-containing protein</fullName>
    </submittedName>
</protein>
<organism evidence="4 5">
    <name type="scientific">Metabacillus mangrovi</name>
    <dbReference type="NCBI Taxonomy" id="1491830"/>
    <lineage>
        <taxon>Bacteria</taxon>
        <taxon>Bacillati</taxon>
        <taxon>Bacillota</taxon>
        <taxon>Bacilli</taxon>
        <taxon>Bacillales</taxon>
        <taxon>Bacillaceae</taxon>
        <taxon>Metabacillus</taxon>
    </lineage>
</organism>
<evidence type="ECO:0000313" key="4">
    <source>
        <dbReference type="EMBL" id="MTH54979.1"/>
    </source>
</evidence>
<keyword evidence="1" id="KW-0175">Coiled coil</keyword>
<reference evidence="4 5" key="1">
    <citation type="journal article" date="2017" name="Int. J. Syst. Evol. Microbiol.">
        <title>Bacillus mangrovi sp. nov., isolated from a sediment sample from a mangrove forest.</title>
        <authorList>
            <person name="Gupta V."/>
            <person name="Singh P.K."/>
            <person name="Korpole S."/>
            <person name="Tanuku N.R.S."/>
            <person name="Pinnaka A.K."/>
        </authorList>
    </citation>
    <scope>NUCLEOTIDE SEQUENCE [LARGE SCALE GENOMIC DNA]</scope>
    <source>
        <strain evidence="4 5">KCTC 33872</strain>
    </source>
</reference>
<feature type="coiled-coil region" evidence="1">
    <location>
        <begin position="363"/>
        <end position="390"/>
    </location>
</feature>
<dbReference type="InterPro" id="IPR003594">
    <property type="entry name" value="HATPase_dom"/>
</dbReference>
<dbReference type="GO" id="GO:0016020">
    <property type="term" value="C:membrane"/>
    <property type="evidence" value="ECO:0007669"/>
    <property type="project" value="InterPro"/>
</dbReference>
<dbReference type="Pfam" id="PF06580">
    <property type="entry name" value="His_kinase"/>
    <property type="match status" value="1"/>
</dbReference>
<name>A0A7X2S7A2_9BACI</name>
<evidence type="ECO:0000313" key="5">
    <source>
        <dbReference type="Proteomes" id="UP000434639"/>
    </source>
</evidence>
<feature type="transmembrane region" description="Helical" evidence="2">
    <location>
        <begin position="14"/>
        <end position="37"/>
    </location>
</feature>
<feature type="transmembrane region" description="Helical" evidence="2">
    <location>
        <begin position="296"/>
        <end position="316"/>
    </location>
</feature>
<dbReference type="PANTHER" id="PTHR34220">
    <property type="entry name" value="SENSOR HISTIDINE KINASE YPDA"/>
    <property type="match status" value="1"/>
</dbReference>
<dbReference type="InterPro" id="IPR010559">
    <property type="entry name" value="Sig_transdc_His_kin_internal"/>
</dbReference>
<dbReference type="Proteomes" id="UP000434639">
    <property type="component" value="Unassembled WGS sequence"/>
</dbReference>
<dbReference type="PANTHER" id="PTHR34220:SF7">
    <property type="entry name" value="SENSOR HISTIDINE KINASE YPDA"/>
    <property type="match status" value="1"/>
</dbReference>
<dbReference type="Gene3D" id="3.30.565.10">
    <property type="entry name" value="Histidine kinase-like ATPase, C-terminal domain"/>
    <property type="match status" value="1"/>
</dbReference>
<dbReference type="InterPro" id="IPR050640">
    <property type="entry name" value="Bact_2-comp_sensor_kinase"/>
</dbReference>
<dbReference type="RefSeq" id="WP_155113487.1">
    <property type="nucleotide sequence ID" value="NZ_WMIB01000021.1"/>
</dbReference>
<dbReference type="OrthoDB" id="9776552at2"/>
<evidence type="ECO:0000256" key="2">
    <source>
        <dbReference type="SAM" id="Phobius"/>
    </source>
</evidence>
<feature type="domain" description="Histidine kinase/HSP90-like ATPase" evidence="3">
    <location>
        <begin position="472"/>
        <end position="572"/>
    </location>
</feature>
<keyword evidence="2" id="KW-1133">Transmembrane helix</keyword>
<keyword evidence="2" id="KW-0812">Transmembrane</keyword>
<evidence type="ECO:0000256" key="1">
    <source>
        <dbReference type="SAM" id="Coils"/>
    </source>
</evidence>
<accession>A0A7X2S7A2</accession>
<dbReference type="Gene3D" id="6.10.340.10">
    <property type="match status" value="1"/>
</dbReference>
<dbReference type="EMBL" id="WMIB01000021">
    <property type="protein sequence ID" value="MTH54979.1"/>
    <property type="molecule type" value="Genomic_DNA"/>
</dbReference>
<comment type="caution">
    <text evidence="4">The sequence shown here is derived from an EMBL/GenBank/DDBJ whole genome shotgun (WGS) entry which is preliminary data.</text>
</comment>
<dbReference type="AlphaFoldDB" id="A0A7X2S7A2"/>
<dbReference type="GO" id="GO:0000155">
    <property type="term" value="F:phosphorelay sensor kinase activity"/>
    <property type="evidence" value="ECO:0007669"/>
    <property type="project" value="InterPro"/>
</dbReference>
<keyword evidence="5" id="KW-1185">Reference proteome</keyword>
<dbReference type="Pfam" id="PF02518">
    <property type="entry name" value="HATPase_c"/>
    <property type="match status" value="1"/>
</dbReference>
<keyword evidence="2" id="KW-0472">Membrane</keyword>
<dbReference type="SUPFAM" id="SSF55874">
    <property type="entry name" value="ATPase domain of HSP90 chaperone/DNA topoisomerase II/histidine kinase"/>
    <property type="match status" value="1"/>
</dbReference>